<dbReference type="GO" id="GO:0140359">
    <property type="term" value="F:ABC-type transporter activity"/>
    <property type="evidence" value="ECO:0007669"/>
    <property type="project" value="InterPro"/>
</dbReference>
<feature type="transmembrane region" description="Helical" evidence="5">
    <location>
        <begin position="23"/>
        <end position="44"/>
    </location>
</feature>
<feature type="transmembrane region" description="Helical" evidence="5">
    <location>
        <begin position="194"/>
        <end position="212"/>
    </location>
</feature>
<dbReference type="AlphaFoldDB" id="A0A1X6WT09"/>
<sequence length="530" mass="54498">MSAPLTGVGPLLRASLTHDGRRFAPWVAIVTLLSASSVLLYPWLFPDTVDRMGFAAAVGSNPAISLIFGPAEDLLSTDGFNAWRSLSLGGFVTALGAILAVVRASRAQEDSGQAELLASSVISRSGRLIVGVLVAMIGSLAVGVVAGLVTWACGGEPGPTALLCATFVVTGWMFAALAAVAAQLGAETRTATSIAVGALGVAFIARGFLYAIDAPDWLVWLDPLAWMTETWPTVEDRWWPLPLGLGLTVVLLAVAFVLQARRDFGGGAIGPRPGPATGRIRGVAGLVLRAHRGAIITWLCVAAGLGIVFGYLATSVSDILAGDSAVQQVLAAGAATPDQLIGRFLVTILSLVGIILAIPGVQIMLAVRSEELADRAEPVLAAAVARPRYWGASALLALTVTAACTLMAGTEIALLASSADIGAELGDTLLQAVVTVPAVWAVVAVSMLVVGARPRVLPAAWVGVIASFGLTLLGPSFKLPDWALGISPFWHVPSIAGDEDGWGLLGVAAVALLLAVIGLGGFRRRDLATR</sequence>
<dbReference type="RefSeq" id="WP_087101643.1">
    <property type="nucleotide sequence ID" value="NZ_FWFG01000007.1"/>
</dbReference>
<comment type="subcellular location">
    <subcellularLocation>
        <location evidence="1">Membrane</location>
        <topology evidence="1">Multi-pass membrane protein</topology>
    </subcellularLocation>
</comment>
<dbReference type="GO" id="GO:0016020">
    <property type="term" value="C:membrane"/>
    <property type="evidence" value="ECO:0007669"/>
    <property type="project" value="UniProtKB-SubCell"/>
</dbReference>
<dbReference type="Proteomes" id="UP000195981">
    <property type="component" value="Unassembled WGS sequence"/>
</dbReference>
<dbReference type="EMBL" id="FWFG01000007">
    <property type="protein sequence ID" value="SLM87898.1"/>
    <property type="molecule type" value="Genomic_DNA"/>
</dbReference>
<organism evidence="7 8">
    <name type="scientific">Brachybacterium nesterenkovii</name>
    <dbReference type="NCBI Taxonomy" id="47847"/>
    <lineage>
        <taxon>Bacteria</taxon>
        <taxon>Bacillati</taxon>
        <taxon>Actinomycetota</taxon>
        <taxon>Actinomycetes</taxon>
        <taxon>Micrococcales</taxon>
        <taxon>Dermabacteraceae</taxon>
        <taxon>Brachybacterium</taxon>
    </lineage>
</organism>
<name>A0A1X6WT09_9MICO</name>
<feature type="transmembrane region" description="Helical" evidence="5">
    <location>
        <begin position="238"/>
        <end position="258"/>
    </location>
</feature>
<feature type="transmembrane region" description="Helical" evidence="5">
    <location>
        <begin position="388"/>
        <end position="409"/>
    </location>
</feature>
<accession>A0A1X6WT09</accession>
<keyword evidence="3 5" id="KW-1133">Transmembrane helix</keyword>
<feature type="transmembrane region" description="Helical" evidence="5">
    <location>
        <begin position="128"/>
        <end position="152"/>
    </location>
</feature>
<keyword evidence="2 5" id="KW-0812">Transmembrane</keyword>
<reference evidence="7 8" key="1">
    <citation type="submission" date="2017-02" db="EMBL/GenBank/DDBJ databases">
        <authorList>
            <person name="Peterson S.W."/>
        </authorList>
    </citation>
    <scope>NUCLEOTIDE SEQUENCE [LARGE SCALE GENOMIC DNA]</scope>
    <source>
        <strain evidence="7 8">CIP104813</strain>
    </source>
</reference>
<feature type="transmembrane region" description="Helical" evidence="5">
    <location>
        <begin position="295"/>
        <end position="313"/>
    </location>
</feature>
<feature type="transmembrane region" description="Helical" evidence="5">
    <location>
        <begin position="502"/>
        <end position="522"/>
    </location>
</feature>
<feature type="transmembrane region" description="Helical" evidence="5">
    <location>
        <begin position="457"/>
        <end position="477"/>
    </location>
</feature>
<evidence type="ECO:0000256" key="2">
    <source>
        <dbReference type="ARBA" id="ARBA00022692"/>
    </source>
</evidence>
<feature type="transmembrane region" description="Helical" evidence="5">
    <location>
        <begin position="429"/>
        <end position="450"/>
    </location>
</feature>
<proteinExistence type="predicted"/>
<dbReference type="Pfam" id="PF01061">
    <property type="entry name" value="ABC2_membrane"/>
    <property type="match status" value="1"/>
</dbReference>
<protein>
    <submittedName>
        <fullName evidence="7">Possible ABC antibiotics transporter</fullName>
    </submittedName>
</protein>
<feature type="transmembrane region" description="Helical" evidence="5">
    <location>
        <begin position="344"/>
        <end position="367"/>
    </location>
</feature>
<dbReference type="InterPro" id="IPR013525">
    <property type="entry name" value="ABC2_TM"/>
</dbReference>
<feature type="transmembrane region" description="Helical" evidence="5">
    <location>
        <begin position="158"/>
        <end position="182"/>
    </location>
</feature>
<gene>
    <name evidence="7" type="ORF">FM110_00535</name>
</gene>
<evidence type="ECO:0000259" key="6">
    <source>
        <dbReference type="Pfam" id="PF01061"/>
    </source>
</evidence>
<evidence type="ECO:0000256" key="1">
    <source>
        <dbReference type="ARBA" id="ARBA00004141"/>
    </source>
</evidence>
<evidence type="ECO:0000313" key="7">
    <source>
        <dbReference type="EMBL" id="SLM87898.1"/>
    </source>
</evidence>
<dbReference type="OrthoDB" id="2014935at2"/>
<evidence type="ECO:0000256" key="4">
    <source>
        <dbReference type="ARBA" id="ARBA00023136"/>
    </source>
</evidence>
<evidence type="ECO:0000256" key="5">
    <source>
        <dbReference type="SAM" id="Phobius"/>
    </source>
</evidence>
<evidence type="ECO:0000256" key="3">
    <source>
        <dbReference type="ARBA" id="ARBA00022989"/>
    </source>
</evidence>
<feature type="domain" description="ABC-2 type transporter transmembrane" evidence="6">
    <location>
        <begin position="65"/>
        <end position="229"/>
    </location>
</feature>
<keyword evidence="8" id="KW-1185">Reference proteome</keyword>
<feature type="transmembrane region" description="Helical" evidence="5">
    <location>
        <begin position="82"/>
        <end position="102"/>
    </location>
</feature>
<evidence type="ECO:0000313" key="8">
    <source>
        <dbReference type="Proteomes" id="UP000195981"/>
    </source>
</evidence>
<keyword evidence="4 5" id="KW-0472">Membrane</keyword>